<sequence>MRVVFVLFFLGLSGFVRAQGVGSQNIPLTASEIAGIGGSFTLNLVDKKNAKSKKTVDGSPYLFKSWDNNAKVYLDNKVYVFNMFNYNAYAERFEAKVSEDSVYIINPKGVDKVVILNRAFKRYLDPEYQRNSYFEEIFKSDNFLLLRKYYTTLREPNINPLTKVPEGLPELLQNEDFYVLKTDNEKLEKIKFRKKSVLDLIPKNQQKVVQSYVKKNNLKYNNLHDIVTILKYYIALSA</sequence>
<evidence type="ECO:0000313" key="2">
    <source>
        <dbReference type="EMBL" id="MBD0778148.1"/>
    </source>
</evidence>
<gene>
    <name evidence="2" type="ORF">HPE56_10115</name>
</gene>
<dbReference type="EMBL" id="JABTCF010000005">
    <property type="protein sequence ID" value="MBD0778148.1"/>
    <property type="molecule type" value="Genomic_DNA"/>
</dbReference>
<reference evidence="2" key="1">
    <citation type="submission" date="2020-05" db="EMBL/GenBank/DDBJ databases">
        <title>The draft genome sequence of Maribacter sp. ANRC-HE7.</title>
        <authorList>
            <person name="Mu L."/>
        </authorList>
    </citation>
    <scope>NUCLEOTIDE SEQUENCE</scope>
    <source>
        <strain evidence="2">ANRC-HE7</strain>
    </source>
</reference>
<dbReference type="Proteomes" id="UP001166021">
    <property type="component" value="Unassembled WGS sequence"/>
</dbReference>
<dbReference type="RefSeq" id="WP_188243653.1">
    <property type="nucleotide sequence ID" value="NZ_JABTCF010000005.1"/>
</dbReference>
<evidence type="ECO:0008006" key="4">
    <source>
        <dbReference type="Google" id="ProtNLM"/>
    </source>
</evidence>
<protein>
    <recommendedName>
        <fullName evidence="4">DUF4369 domain-containing protein</fullName>
    </recommendedName>
</protein>
<proteinExistence type="predicted"/>
<feature type="chain" id="PRO_5046032745" description="DUF4369 domain-containing protein" evidence="1">
    <location>
        <begin position="19"/>
        <end position="238"/>
    </location>
</feature>
<evidence type="ECO:0000313" key="3">
    <source>
        <dbReference type="Proteomes" id="UP001166021"/>
    </source>
</evidence>
<keyword evidence="1" id="KW-0732">Signal</keyword>
<name>A0ABR7V023_9FLAO</name>
<evidence type="ECO:0000256" key="1">
    <source>
        <dbReference type="SAM" id="SignalP"/>
    </source>
</evidence>
<keyword evidence="3" id="KW-1185">Reference proteome</keyword>
<feature type="signal peptide" evidence="1">
    <location>
        <begin position="1"/>
        <end position="18"/>
    </location>
</feature>
<accession>A0ABR7V023</accession>
<organism evidence="2 3">
    <name type="scientific">Maribacter aquimaris</name>
    <dbReference type="NCBI Taxonomy" id="2737171"/>
    <lineage>
        <taxon>Bacteria</taxon>
        <taxon>Pseudomonadati</taxon>
        <taxon>Bacteroidota</taxon>
        <taxon>Flavobacteriia</taxon>
        <taxon>Flavobacteriales</taxon>
        <taxon>Flavobacteriaceae</taxon>
        <taxon>Maribacter</taxon>
    </lineage>
</organism>
<comment type="caution">
    <text evidence="2">The sequence shown here is derived from an EMBL/GenBank/DDBJ whole genome shotgun (WGS) entry which is preliminary data.</text>
</comment>